<name>A0A7X9SJR6_CLOBE</name>
<gene>
    <name evidence="1" type="ORF">HF849_00190</name>
</gene>
<accession>A0A7X9SJR6</accession>
<dbReference type="EMBL" id="JABAGD010000001">
    <property type="protein sequence ID" value="NMF03172.1"/>
    <property type="molecule type" value="Genomic_DNA"/>
</dbReference>
<reference evidence="1 2" key="1">
    <citation type="submission" date="2020-04" db="EMBL/GenBank/DDBJ databases">
        <authorList>
            <person name="Hitch T.C.A."/>
            <person name="Wylensek D."/>
            <person name="Clavel T."/>
        </authorList>
    </citation>
    <scope>NUCLEOTIDE SEQUENCE [LARGE SCALE GENOMIC DNA]</scope>
    <source>
        <strain evidence="1 2">WB01_NA02</strain>
    </source>
</reference>
<evidence type="ECO:0000313" key="2">
    <source>
        <dbReference type="Proteomes" id="UP000587880"/>
    </source>
</evidence>
<evidence type="ECO:0000313" key="1">
    <source>
        <dbReference type="EMBL" id="NMF03172.1"/>
    </source>
</evidence>
<protein>
    <submittedName>
        <fullName evidence="1">Uncharacterized protein</fullName>
    </submittedName>
</protein>
<dbReference type="Proteomes" id="UP000587880">
    <property type="component" value="Unassembled WGS sequence"/>
</dbReference>
<organism evidence="1 2">
    <name type="scientific">Clostridium beijerinckii</name>
    <name type="common">Clostridium MP</name>
    <dbReference type="NCBI Taxonomy" id="1520"/>
    <lineage>
        <taxon>Bacteria</taxon>
        <taxon>Bacillati</taxon>
        <taxon>Bacillota</taxon>
        <taxon>Clostridia</taxon>
        <taxon>Eubacteriales</taxon>
        <taxon>Clostridiaceae</taxon>
        <taxon>Clostridium</taxon>
    </lineage>
</organism>
<dbReference type="RefSeq" id="WP_139356955.1">
    <property type="nucleotide sequence ID" value="NZ_JABAGD010000001.1"/>
</dbReference>
<proteinExistence type="predicted"/>
<comment type="caution">
    <text evidence="1">The sequence shown here is derived from an EMBL/GenBank/DDBJ whole genome shotgun (WGS) entry which is preliminary data.</text>
</comment>
<sequence>MMQIFNIAITLNAIQKRTECKEWYGNNIFVMGYWDNCYEVAVRNEYYYSKGTGAEIEGYQYIVMG</sequence>
<dbReference type="AlphaFoldDB" id="A0A7X9SJR6"/>